<dbReference type="OrthoDB" id="7883290at2759"/>
<protein>
    <submittedName>
        <fullName evidence="10">Zinc finger TRAF-type-containing protein 1 homolog</fullName>
    </submittedName>
</protein>
<sequence>MSDLEEESPMPAKRPRLDNEGEVQDQADSADTDGDGDALRASKELELGERLRNVMQCVVCLELPHPDESFQCAWGHILCEDCATRLMALAATTRRSAICPHCRTPISWAEITQNLVVGQMLWELPIECPDCEERMDYKSRENHMKNECRKRVVQCQFRSLGCTWERCHEDEAEHKDKCKYLNMSSDQILSALQAVDEREQFDTRSLHLCYKSLRAVRMVFEDLELRWPQTPATNSTEWKFHSSTIYVFENTWAVRSRMSMNTETEDNHCLSYSLKLLTTPHNTLLVKYFVTLPVLFARNKQLNDVLYDLKESEFNAAGDKSDFWQVAVSCPKAIYRLLAMPCIKLRIWMLLH</sequence>
<accession>A0A6P8WU90</accession>
<dbReference type="SUPFAM" id="SSF57850">
    <property type="entry name" value="RING/U-box"/>
    <property type="match status" value="1"/>
</dbReference>
<comment type="similarity">
    <text evidence="4">Belongs to the ZFTRAF1 family.</text>
</comment>
<keyword evidence="2 5" id="KW-0863">Zinc-finger</keyword>
<evidence type="ECO:0000259" key="8">
    <source>
        <dbReference type="PROSITE" id="PS50145"/>
    </source>
</evidence>
<keyword evidence="3 5" id="KW-0862">Zinc</keyword>
<feature type="compositionally biased region" description="Acidic residues" evidence="6">
    <location>
        <begin position="20"/>
        <end position="36"/>
    </location>
</feature>
<dbReference type="InterPro" id="IPR001841">
    <property type="entry name" value="Znf_RING"/>
</dbReference>
<feature type="domain" description="RING-type" evidence="7">
    <location>
        <begin position="57"/>
        <end position="103"/>
    </location>
</feature>
<organism evidence="9 10">
    <name type="scientific">Drosophila albomicans</name>
    <name type="common">Fruit fly</name>
    <dbReference type="NCBI Taxonomy" id="7291"/>
    <lineage>
        <taxon>Eukaryota</taxon>
        <taxon>Metazoa</taxon>
        <taxon>Ecdysozoa</taxon>
        <taxon>Arthropoda</taxon>
        <taxon>Hexapoda</taxon>
        <taxon>Insecta</taxon>
        <taxon>Pterygota</taxon>
        <taxon>Neoptera</taxon>
        <taxon>Endopterygota</taxon>
        <taxon>Diptera</taxon>
        <taxon>Brachycera</taxon>
        <taxon>Muscomorpha</taxon>
        <taxon>Ephydroidea</taxon>
        <taxon>Drosophilidae</taxon>
        <taxon>Drosophila</taxon>
    </lineage>
</organism>
<dbReference type="Pfam" id="PF02176">
    <property type="entry name" value="zf-TRAF"/>
    <property type="match status" value="1"/>
</dbReference>
<proteinExistence type="inferred from homology"/>
<dbReference type="SUPFAM" id="SSF49599">
    <property type="entry name" value="TRAF domain-like"/>
    <property type="match status" value="1"/>
</dbReference>
<evidence type="ECO:0000256" key="6">
    <source>
        <dbReference type="SAM" id="MobiDB-lite"/>
    </source>
</evidence>
<dbReference type="Proteomes" id="UP000515160">
    <property type="component" value="Chromosome 3"/>
</dbReference>
<dbReference type="InterPro" id="IPR013083">
    <property type="entry name" value="Znf_RING/FYVE/PHD"/>
</dbReference>
<evidence type="ECO:0000256" key="1">
    <source>
        <dbReference type="ARBA" id="ARBA00022723"/>
    </source>
</evidence>
<dbReference type="Gene3D" id="3.30.40.10">
    <property type="entry name" value="Zinc/RING finger domain, C3HC4 (zinc finger)"/>
    <property type="match status" value="2"/>
</dbReference>
<evidence type="ECO:0000256" key="4">
    <source>
        <dbReference type="ARBA" id="ARBA00034319"/>
    </source>
</evidence>
<dbReference type="AlphaFoldDB" id="A0A6P8WU90"/>
<dbReference type="GO" id="GO:0008270">
    <property type="term" value="F:zinc ion binding"/>
    <property type="evidence" value="ECO:0007669"/>
    <property type="project" value="UniProtKB-KW"/>
</dbReference>
<evidence type="ECO:0000256" key="3">
    <source>
        <dbReference type="ARBA" id="ARBA00022833"/>
    </source>
</evidence>
<evidence type="ECO:0000259" key="7">
    <source>
        <dbReference type="PROSITE" id="PS50089"/>
    </source>
</evidence>
<reference evidence="10" key="1">
    <citation type="submission" date="2025-08" db="UniProtKB">
        <authorList>
            <consortium name="RefSeq"/>
        </authorList>
    </citation>
    <scope>IDENTIFICATION</scope>
    <source>
        <strain evidence="10">15112-1751.03</strain>
        <tissue evidence="10">Whole Adult</tissue>
    </source>
</reference>
<dbReference type="GO" id="GO:0005634">
    <property type="term" value="C:nucleus"/>
    <property type="evidence" value="ECO:0007669"/>
    <property type="project" value="TreeGrafter"/>
</dbReference>
<dbReference type="InterPro" id="IPR001293">
    <property type="entry name" value="Znf_TRAF"/>
</dbReference>
<feature type="domain" description="TRAF-type" evidence="8">
    <location>
        <begin position="124"/>
        <end position="163"/>
    </location>
</feature>
<name>A0A6P8WU90_DROAB</name>
<feature type="region of interest" description="Disordered" evidence="6">
    <location>
        <begin position="1"/>
        <end position="37"/>
    </location>
</feature>
<feature type="zinc finger region" description="TRAF-type" evidence="5">
    <location>
        <begin position="124"/>
        <end position="163"/>
    </location>
</feature>
<keyword evidence="9" id="KW-1185">Reference proteome</keyword>
<dbReference type="GeneID" id="117566538"/>
<evidence type="ECO:0000256" key="5">
    <source>
        <dbReference type="PROSITE-ProRule" id="PRU00207"/>
    </source>
</evidence>
<evidence type="ECO:0000256" key="2">
    <source>
        <dbReference type="ARBA" id="ARBA00022771"/>
    </source>
</evidence>
<dbReference type="PANTHER" id="PTHR23059:SF4">
    <property type="entry name" value="ZINC FINGER TRAF-TYPE-CONTAINING PROTEIN 1"/>
    <property type="match status" value="1"/>
</dbReference>
<dbReference type="PROSITE" id="PS50089">
    <property type="entry name" value="ZF_RING_2"/>
    <property type="match status" value="1"/>
</dbReference>
<evidence type="ECO:0000313" key="9">
    <source>
        <dbReference type="Proteomes" id="UP000515160"/>
    </source>
</evidence>
<evidence type="ECO:0000313" key="10">
    <source>
        <dbReference type="RefSeq" id="XP_034101970.1"/>
    </source>
</evidence>
<dbReference type="PROSITE" id="PS50145">
    <property type="entry name" value="ZF_TRAF"/>
    <property type="match status" value="1"/>
</dbReference>
<dbReference type="InterPro" id="IPR039338">
    <property type="entry name" value="ZFTRAF1"/>
</dbReference>
<keyword evidence="1 5" id="KW-0479">Metal-binding</keyword>
<dbReference type="RefSeq" id="XP_034101970.1">
    <property type="nucleotide sequence ID" value="XM_034246079.1"/>
</dbReference>
<gene>
    <name evidence="10" type="primary">LOC117566538</name>
</gene>
<dbReference type="PANTHER" id="PTHR23059">
    <property type="entry name" value="CYSTEINE AND HISTIDINE-RICH PROTEIN 1"/>
    <property type="match status" value="1"/>
</dbReference>